<dbReference type="AlphaFoldDB" id="A0A6N7QAY3"/>
<dbReference type="Pfam" id="PF00109">
    <property type="entry name" value="ketoacyl-synt"/>
    <property type="match status" value="1"/>
</dbReference>
<accession>A0A6N7QAY3</accession>
<sequence>MTQMTPPTHPGRMAVTGFSLRTPLGDDAAAVLRRLCKGERAAAPNAHFDASTYTCRLAATIPAAPRPTKHRKFVKRMGLLGMEVGAEALARAGAPARGARLGIFCGYGGLRAHWDDLLPVLERQAGDPHATNAWSRGFSSLHPFWMLFHLSNNAHALLSIDAGARGDGTTAAGSNAGAQALRAASVALAVGSVDAALVFAYDSLVEPETILSLGTSGAATNAPSPASLVAPYDEHAAGIVPGEAAAAVVLERPADAGDRAISFVSAAATADGAVDFPSSRALAALAADLAAGETIVDGAALASPARDAAERVALADVLGPSATLLALSSATGQLGGATAVVQAILLAEALRAGVLPPIAGLDRPSEGPLRPLVRAEATRARSALALSAGMPGLAGAVRVEVP</sequence>
<evidence type="ECO:0000259" key="6">
    <source>
        <dbReference type="Pfam" id="PF02801"/>
    </source>
</evidence>
<dbReference type="Proteomes" id="UP000440224">
    <property type="component" value="Unassembled WGS sequence"/>
</dbReference>
<evidence type="ECO:0000313" key="7">
    <source>
        <dbReference type="EMBL" id="MRG98021.1"/>
    </source>
</evidence>
<dbReference type="InterPro" id="IPR014030">
    <property type="entry name" value="Ketoacyl_synth_N"/>
</dbReference>
<dbReference type="GO" id="GO:0006633">
    <property type="term" value="P:fatty acid biosynthetic process"/>
    <property type="evidence" value="ECO:0007669"/>
    <property type="project" value="TreeGrafter"/>
</dbReference>
<dbReference type="PANTHER" id="PTHR11712">
    <property type="entry name" value="POLYKETIDE SYNTHASE-RELATED"/>
    <property type="match status" value="1"/>
</dbReference>
<evidence type="ECO:0000313" key="8">
    <source>
        <dbReference type="Proteomes" id="UP000440224"/>
    </source>
</evidence>
<keyword evidence="3" id="KW-0012">Acyltransferase</keyword>
<comment type="caution">
    <text evidence="7">The sequence shown here is derived from an EMBL/GenBank/DDBJ whole genome shotgun (WGS) entry which is preliminary data.</text>
</comment>
<name>A0A6N7QAY3_9BACT</name>
<dbReference type="PANTHER" id="PTHR11712:SF322">
    <property type="entry name" value="POLYKETIDE BETA-KETOACYL SYNTHASE 2-RELATED"/>
    <property type="match status" value="1"/>
</dbReference>
<comment type="similarity">
    <text evidence="1 4">Belongs to the thiolase-like superfamily. Beta-ketoacyl-ACP synthases family.</text>
</comment>
<feature type="domain" description="Beta-ketoacyl synthase C-terminal" evidence="6">
    <location>
        <begin position="296"/>
        <end position="361"/>
    </location>
</feature>
<organism evidence="7 8">
    <name type="scientific">Polyangium spumosum</name>
    <dbReference type="NCBI Taxonomy" id="889282"/>
    <lineage>
        <taxon>Bacteria</taxon>
        <taxon>Pseudomonadati</taxon>
        <taxon>Myxococcota</taxon>
        <taxon>Polyangia</taxon>
        <taxon>Polyangiales</taxon>
        <taxon>Polyangiaceae</taxon>
        <taxon>Polyangium</taxon>
    </lineage>
</organism>
<gene>
    <name evidence="7" type="ORF">GF068_39850</name>
</gene>
<keyword evidence="8" id="KW-1185">Reference proteome</keyword>
<reference evidence="7 8" key="1">
    <citation type="submission" date="2019-10" db="EMBL/GenBank/DDBJ databases">
        <title>A soil myxobacterium in the family Polyangiaceae.</title>
        <authorList>
            <person name="Li Y."/>
            <person name="Wang J."/>
        </authorList>
    </citation>
    <scope>NUCLEOTIDE SEQUENCE [LARGE SCALE GENOMIC DNA]</scope>
    <source>
        <strain evidence="7 8">DSM 14734</strain>
    </source>
</reference>
<dbReference type="GO" id="GO:0004315">
    <property type="term" value="F:3-oxoacyl-[acyl-carrier-protein] synthase activity"/>
    <property type="evidence" value="ECO:0007669"/>
    <property type="project" value="TreeGrafter"/>
</dbReference>
<dbReference type="Pfam" id="PF02801">
    <property type="entry name" value="Ketoacyl-synt_C"/>
    <property type="match status" value="1"/>
</dbReference>
<dbReference type="InterPro" id="IPR014031">
    <property type="entry name" value="Ketoacyl_synth_C"/>
</dbReference>
<feature type="domain" description="Beta-ketoacyl synthase-like N-terminal" evidence="5">
    <location>
        <begin position="13"/>
        <end position="256"/>
    </location>
</feature>
<dbReference type="Gene3D" id="3.40.47.10">
    <property type="match status" value="2"/>
</dbReference>
<evidence type="ECO:0000256" key="4">
    <source>
        <dbReference type="RuleBase" id="RU003694"/>
    </source>
</evidence>
<dbReference type="InterPro" id="IPR016039">
    <property type="entry name" value="Thiolase-like"/>
</dbReference>
<evidence type="ECO:0008006" key="9">
    <source>
        <dbReference type="Google" id="ProtNLM"/>
    </source>
</evidence>
<dbReference type="EMBL" id="WJIE01000023">
    <property type="protein sequence ID" value="MRG98021.1"/>
    <property type="molecule type" value="Genomic_DNA"/>
</dbReference>
<keyword evidence="2 4" id="KW-0808">Transferase</keyword>
<dbReference type="SUPFAM" id="SSF53901">
    <property type="entry name" value="Thiolase-like"/>
    <property type="match status" value="2"/>
</dbReference>
<evidence type="ECO:0000256" key="3">
    <source>
        <dbReference type="ARBA" id="ARBA00023315"/>
    </source>
</evidence>
<dbReference type="InterPro" id="IPR000794">
    <property type="entry name" value="Beta-ketoacyl_synthase"/>
</dbReference>
<proteinExistence type="inferred from homology"/>
<evidence type="ECO:0000259" key="5">
    <source>
        <dbReference type="Pfam" id="PF00109"/>
    </source>
</evidence>
<dbReference type="RefSeq" id="WP_153824787.1">
    <property type="nucleotide sequence ID" value="NZ_WJIE01000023.1"/>
</dbReference>
<evidence type="ECO:0000256" key="1">
    <source>
        <dbReference type="ARBA" id="ARBA00008467"/>
    </source>
</evidence>
<evidence type="ECO:0000256" key="2">
    <source>
        <dbReference type="ARBA" id="ARBA00022679"/>
    </source>
</evidence>
<protein>
    <recommendedName>
        <fullName evidence="9">Beta-ketoacyl synthase N-terminal domain-containing protein</fullName>
    </recommendedName>
</protein>
<dbReference type="OrthoDB" id="5499274at2"/>